<evidence type="ECO:0000313" key="2">
    <source>
        <dbReference type="EMBL" id="EPT04237.1"/>
    </source>
</evidence>
<evidence type="ECO:0000313" key="3">
    <source>
        <dbReference type="Proteomes" id="UP000015241"/>
    </source>
</evidence>
<dbReference type="HOGENOM" id="CLU_365242_0_0_1"/>
<evidence type="ECO:0000256" key="1">
    <source>
        <dbReference type="SAM" id="MobiDB-lite"/>
    </source>
</evidence>
<accession>S8EGM4</accession>
<feature type="compositionally biased region" description="Low complexity" evidence="1">
    <location>
        <begin position="309"/>
        <end position="329"/>
    </location>
</feature>
<feature type="compositionally biased region" description="Low complexity" evidence="1">
    <location>
        <begin position="283"/>
        <end position="292"/>
    </location>
</feature>
<feature type="compositionally biased region" description="Low complexity" evidence="1">
    <location>
        <begin position="601"/>
        <end position="611"/>
    </location>
</feature>
<feature type="compositionally biased region" description="Polar residues" evidence="1">
    <location>
        <begin position="223"/>
        <end position="242"/>
    </location>
</feature>
<gene>
    <name evidence="2" type="ORF">FOMPIDRAFT_159225</name>
</gene>
<dbReference type="InParanoid" id="S8EGM4"/>
<dbReference type="OrthoDB" id="3269550at2759"/>
<feature type="region of interest" description="Disordered" evidence="1">
    <location>
        <begin position="27"/>
        <end position="194"/>
    </location>
</feature>
<feature type="region of interest" description="Disordered" evidence="1">
    <location>
        <begin position="308"/>
        <end position="412"/>
    </location>
</feature>
<feature type="compositionally biased region" description="Low complexity" evidence="1">
    <location>
        <begin position="558"/>
        <end position="593"/>
    </location>
</feature>
<keyword evidence="3" id="KW-1185">Reference proteome</keyword>
<feature type="region of interest" description="Disordered" evidence="1">
    <location>
        <begin position="704"/>
        <end position="769"/>
    </location>
</feature>
<feature type="compositionally biased region" description="Basic and acidic residues" evidence="1">
    <location>
        <begin position="527"/>
        <end position="549"/>
    </location>
</feature>
<dbReference type="AlphaFoldDB" id="S8EGM4"/>
<feature type="compositionally biased region" description="Basic residues" evidence="1">
    <location>
        <begin position="87"/>
        <end position="101"/>
    </location>
</feature>
<sequence>MSDNANTTRTSHRKTFSFLPSSWFAPKLPLQPAGQRSTDSVPHVLRVDKSPNSTLPQADPFHTKEASSPSNIPSPSTSSSILSPKPKFQRHGMKLTRKVRQLVREGSENQKPKQRKRVGDVLQDPYSLMTIAPSLLSAPPPTSLPSPSPSQTSFAESEHNAGSLRRSATIGNQPTSSSASASMQRARSIGAFPSGPSLAPHLKVEFGERSLSPVVFAPREETSQPMSETSSAFYSESLNPSKAPSLIQEEEGVESPVSEVPTTAVSQRFRNVSSDSKSHARVASSASSQGKAAKLLGAAQDLHPEDAMPSAHLQQPSASSSSSSQLQPPVIRRRSPSPHGVSLREGDLLTTPPQRTMSLRRAQAGRPASQRRLSLDLRNLSPEPFKAGGPARLKKSRSALASMRREPKPDAADELVNSYLNEGSGQEEPVDEKQHAQNVRRAKKMMQLFGDKPPKELFQIHSHKHRDDTLDTISILTTVSENRRESRATFTSVTSSLSITRRIGDSVQSSNSEPPSPLVFSAPEGSVESRHDAQEKAKESIEPEPKAESEPEVTSQGAKSAAEPASPATEESPISPARRSAHSRPSTPASSRPLGPRARPSLASLTVSRSSSHSRQHSQHAQTPLTSEPVPPLPTSPRSPTSAAPFSDLLPTLPAQPPPPVDADELERERQAAASPPPEDFRARRIRAAKLSRFFGVAPHDLTEALANPPASPTFASAPQWATTARRPRTPRQDMLTSFDSTKEPSSTPSLPLQPEERSKSRERPNVTVEVATEIPRPFRLGREKKPVQELDMDAVLDQLRRMR</sequence>
<protein>
    <submittedName>
        <fullName evidence="2">Uncharacterized protein</fullName>
    </submittedName>
</protein>
<feature type="compositionally biased region" description="Low complexity" evidence="1">
    <location>
        <begin position="619"/>
        <end position="628"/>
    </location>
</feature>
<dbReference type="STRING" id="743788.S8EGM4"/>
<dbReference type="EMBL" id="KE504127">
    <property type="protein sequence ID" value="EPT04237.1"/>
    <property type="molecule type" value="Genomic_DNA"/>
</dbReference>
<reference evidence="2 3" key="1">
    <citation type="journal article" date="2012" name="Science">
        <title>The Paleozoic origin of enzymatic lignin decomposition reconstructed from 31 fungal genomes.</title>
        <authorList>
            <person name="Floudas D."/>
            <person name="Binder M."/>
            <person name="Riley R."/>
            <person name="Barry K."/>
            <person name="Blanchette R.A."/>
            <person name="Henrissat B."/>
            <person name="Martinez A.T."/>
            <person name="Otillar R."/>
            <person name="Spatafora J.W."/>
            <person name="Yadav J.S."/>
            <person name="Aerts A."/>
            <person name="Benoit I."/>
            <person name="Boyd A."/>
            <person name="Carlson A."/>
            <person name="Copeland A."/>
            <person name="Coutinho P.M."/>
            <person name="de Vries R.P."/>
            <person name="Ferreira P."/>
            <person name="Findley K."/>
            <person name="Foster B."/>
            <person name="Gaskell J."/>
            <person name="Glotzer D."/>
            <person name="Gorecki P."/>
            <person name="Heitman J."/>
            <person name="Hesse C."/>
            <person name="Hori C."/>
            <person name="Igarashi K."/>
            <person name="Jurgens J.A."/>
            <person name="Kallen N."/>
            <person name="Kersten P."/>
            <person name="Kohler A."/>
            <person name="Kuees U."/>
            <person name="Kumar T.K.A."/>
            <person name="Kuo A."/>
            <person name="LaButti K."/>
            <person name="Larrondo L.F."/>
            <person name="Lindquist E."/>
            <person name="Ling A."/>
            <person name="Lombard V."/>
            <person name="Lucas S."/>
            <person name="Lundell T."/>
            <person name="Martin R."/>
            <person name="McLaughlin D.J."/>
            <person name="Morgenstern I."/>
            <person name="Morin E."/>
            <person name="Murat C."/>
            <person name="Nagy L.G."/>
            <person name="Nolan M."/>
            <person name="Ohm R.A."/>
            <person name="Patyshakuliyeva A."/>
            <person name="Rokas A."/>
            <person name="Ruiz-Duenas F.J."/>
            <person name="Sabat G."/>
            <person name="Salamov A."/>
            <person name="Samejima M."/>
            <person name="Schmutz J."/>
            <person name="Slot J.C."/>
            <person name="St John F."/>
            <person name="Stenlid J."/>
            <person name="Sun H."/>
            <person name="Sun S."/>
            <person name="Syed K."/>
            <person name="Tsang A."/>
            <person name="Wiebenga A."/>
            <person name="Young D."/>
            <person name="Pisabarro A."/>
            <person name="Eastwood D.C."/>
            <person name="Martin F."/>
            <person name="Cullen D."/>
            <person name="Grigoriev I.V."/>
            <person name="Hibbett D.S."/>
        </authorList>
    </citation>
    <scope>NUCLEOTIDE SEQUENCE</scope>
    <source>
        <strain evidence="3">FP-58527</strain>
    </source>
</reference>
<feature type="compositionally biased region" description="Low complexity" evidence="1">
    <location>
        <begin position="638"/>
        <end position="653"/>
    </location>
</feature>
<proteinExistence type="predicted"/>
<feature type="compositionally biased region" description="Polar residues" evidence="1">
    <location>
        <begin position="263"/>
        <end position="275"/>
    </location>
</feature>
<dbReference type="Proteomes" id="UP000015241">
    <property type="component" value="Unassembled WGS sequence"/>
</dbReference>
<name>S8EGM4_FOMSC</name>
<feature type="compositionally biased region" description="Polar residues" evidence="1">
    <location>
        <begin position="735"/>
        <end position="751"/>
    </location>
</feature>
<feature type="compositionally biased region" description="Low complexity" evidence="1">
    <location>
        <begin position="67"/>
        <end position="86"/>
    </location>
</feature>
<feature type="region of interest" description="Disordered" evidence="1">
    <location>
        <begin position="217"/>
        <end position="292"/>
    </location>
</feature>
<feature type="compositionally biased region" description="Pro residues" evidence="1">
    <location>
        <begin position="138"/>
        <end position="148"/>
    </location>
</feature>
<feature type="compositionally biased region" description="Basic and acidic residues" evidence="1">
    <location>
        <begin position="102"/>
        <end position="111"/>
    </location>
</feature>
<organism evidence="2 3">
    <name type="scientific">Fomitopsis schrenkii</name>
    <name type="common">Brown rot fungus</name>
    <dbReference type="NCBI Taxonomy" id="2126942"/>
    <lineage>
        <taxon>Eukaryota</taxon>
        <taxon>Fungi</taxon>
        <taxon>Dikarya</taxon>
        <taxon>Basidiomycota</taxon>
        <taxon>Agaricomycotina</taxon>
        <taxon>Agaricomycetes</taxon>
        <taxon>Polyporales</taxon>
        <taxon>Fomitopsis</taxon>
    </lineage>
</organism>
<feature type="region of interest" description="Disordered" evidence="1">
    <location>
        <begin position="504"/>
        <end position="684"/>
    </location>
</feature>
<feature type="compositionally biased region" description="Basic and acidic residues" evidence="1">
    <location>
        <begin position="755"/>
        <end position="765"/>
    </location>
</feature>